<evidence type="ECO:0000313" key="2">
    <source>
        <dbReference type="Proteomes" id="UP000248790"/>
    </source>
</evidence>
<comment type="caution">
    <text evidence="1">The sequence shown here is derived from an EMBL/GenBank/DDBJ whole genome shotgun (WGS) entry which is preliminary data.</text>
</comment>
<evidence type="ECO:0000313" key="1">
    <source>
        <dbReference type="EMBL" id="RAK02211.1"/>
    </source>
</evidence>
<keyword evidence="2" id="KW-1185">Reference proteome</keyword>
<dbReference type="Proteomes" id="UP000248790">
    <property type="component" value="Unassembled WGS sequence"/>
</dbReference>
<accession>A0A327X656</accession>
<proteinExistence type="predicted"/>
<dbReference type="RefSeq" id="WP_111626428.1">
    <property type="nucleotide sequence ID" value="NZ_QLMC01000001.1"/>
</dbReference>
<sequence>MSYQLHESEIHFDFIENLHHFQGVQCKLTFKPHQRRRIIKLAKSLSKEAFQRFKAQIDLCLDKYSVINTTRNSVFEELKQLNNHDEISRYLDNYRGLYVEYESLKGLLKSTAEGCFRTYIYSSPPMEFFSTSFHTMKKVLIEATNKDVSFKLDWSDTLPVRKSQWNTQEKLFTFLLARKRYFFDCYNYIKGFHGTMNFIRDPYLSEEQDRILSLYLLSNNYFKPSDLIPFYYFLHGYDIHIKITWLKSATELAFLVYQLNFEKFYLYRYYDTIGNMVEAIAYYFQNAKQEAYNKRTLKQYFRQLIDNEEDGYYSKKVKPIKIFIEHLKVGNHCN</sequence>
<name>A0A327X656_LARAB</name>
<dbReference type="EMBL" id="QLMC01000001">
    <property type="protein sequence ID" value="RAK02211.1"/>
    <property type="molecule type" value="Genomic_DNA"/>
</dbReference>
<protein>
    <submittedName>
        <fullName evidence="1">Uncharacterized protein</fullName>
    </submittedName>
</protein>
<reference evidence="1 2" key="1">
    <citation type="submission" date="2018-06" db="EMBL/GenBank/DDBJ databases">
        <title>Genomic Encyclopedia of Archaeal and Bacterial Type Strains, Phase II (KMG-II): from individual species to whole genera.</title>
        <authorList>
            <person name="Goeker M."/>
        </authorList>
    </citation>
    <scope>NUCLEOTIDE SEQUENCE [LARGE SCALE GENOMIC DNA]</scope>
    <source>
        <strain evidence="1 2">DSM 21851</strain>
    </source>
</reference>
<organism evidence="1 2">
    <name type="scientific">Larkinella arboricola</name>
    <dbReference type="NCBI Taxonomy" id="643671"/>
    <lineage>
        <taxon>Bacteria</taxon>
        <taxon>Pseudomonadati</taxon>
        <taxon>Bacteroidota</taxon>
        <taxon>Cytophagia</taxon>
        <taxon>Cytophagales</taxon>
        <taxon>Spirosomataceae</taxon>
        <taxon>Larkinella</taxon>
    </lineage>
</organism>
<gene>
    <name evidence="1" type="ORF">LX87_00331</name>
</gene>
<dbReference type="AlphaFoldDB" id="A0A327X656"/>